<proteinExistence type="predicted"/>
<sequence length="215" mass="24018">MSAGADEHGHEATVEEGVVVVTEIDPAMVEASLDDGILDGYAGSPWMQPVQRALASWAEDMQGQGRGRGRDRSIFDRNKFVTPGRIYEQMAMAEEAMDDDVVGGVYDTSEAMAFKKMTMQCKDPDQRDVWNQIAKDINLDAYLRMIFRELFKVSQYYGIVWWGTNTYKVRGKGESRERRKTFTISSPVGVGILDPTRVVPVGNTLFGGYSLAWIA</sequence>
<feature type="non-terminal residue" evidence="1">
    <location>
        <position position="215"/>
    </location>
</feature>
<name>A0A0F9ABK9_9ZZZZ</name>
<evidence type="ECO:0000313" key="1">
    <source>
        <dbReference type="EMBL" id="KKK95640.1"/>
    </source>
</evidence>
<reference evidence="1" key="1">
    <citation type="journal article" date="2015" name="Nature">
        <title>Complex archaea that bridge the gap between prokaryotes and eukaryotes.</title>
        <authorList>
            <person name="Spang A."/>
            <person name="Saw J.H."/>
            <person name="Jorgensen S.L."/>
            <person name="Zaremba-Niedzwiedzka K."/>
            <person name="Martijn J."/>
            <person name="Lind A.E."/>
            <person name="van Eijk R."/>
            <person name="Schleper C."/>
            <person name="Guy L."/>
            <person name="Ettema T.J."/>
        </authorList>
    </citation>
    <scope>NUCLEOTIDE SEQUENCE</scope>
</reference>
<gene>
    <name evidence="1" type="ORF">LCGC14_2670790</name>
</gene>
<protein>
    <submittedName>
        <fullName evidence="1">Uncharacterized protein</fullName>
    </submittedName>
</protein>
<organism evidence="1">
    <name type="scientific">marine sediment metagenome</name>
    <dbReference type="NCBI Taxonomy" id="412755"/>
    <lineage>
        <taxon>unclassified sequences</taxon>
        <taxon>metagenomes</taxon>
        <taxon>ecological metagenomes</taxon>
    </lineage>
</organism>
<comment type="caution">
    <text evidence="1">The sequence shown here is derived from an EMBL/GenBank/DDBJ whole genome shotgun (WGS) entry which is preliminary data.</text>
</comment>
<dbReference type="EMBL" id="LAZR01046823">
    <property type="protein sequence ID" value="KKK95640.1"/>
    <property type="molecule type" value="Genomic_DNA"/>
</dbReference>
<accession>A0A0F9ABK9</accession>
<dbReference type="AlphaFoldDB" id="A0A0F9ABK9"/>